<evidence type="ECO:0000256" key="4">
    <source>
        <dbReference type="ARBA" id="ARBA00022723"/>
    </source>
</evidence>
<dbReference type="NCBIfam" id="TIGR00231">
    <property type="entry name" value="small_GTP"/>
    <property type="match status" value="1"/>
</dbReference>
<dbReference type="PANTHER" id="PTHR42714:SF2">
    <property type="entry name" value="TRNA MODIFICATION GTPASE GTPBP3, MITOCHONDRIAL"/>
    <property type="match status" value="1"/>
</dbReference>
<comment type="similarity">
    <text evidence="1 10 11">Belongs to the TRAFAC class TrmE-Era-EngA-EngB-Septin-like GTPase superfamily. TrmE GTPase family.</text>
</comment>
<dbReference type="GO" id="GO:0003924">
    <property type="term" value="F:GTPase activity"/>
    <property type="evidence" value="ECO:0007669"/>
    <property type="project" value="UniProtKB-UniRule"/>
</dbReference>
<evidence type="ECO:0000259" key="12">
    <source>
        <dbReference type="PROSITE" id="PS51709"/>
    </source>
</evidence>
<feature type="binding site" evidence="10">
    <location>
        <position position="239"/>
    </location>
    <ligand>
        <name>Mg(2+)</name>
        <dbReference type="ChEBI" id="CHEBI:18420"/>
    </ligand>
</feature>
<keyword evidence="6 10" id="KW-0378">Hydrolase</keyword>
<gene>
    <name evidence="10 13" type="primary">mnmE</name>
    <name evidence="10" type="synonym">trmE</name>
    <name evidence="13" type="ORF">IAC74_05895</name>
</gene>
<evidence type="ECO:0000256" key="7">
    <source>
        <dbReference type="ARBA" id="ARBA00022842"/>
    </source>
</evidence>
<evidence type="ECO:0000256" key="10">
    <source>
        <dbReference type="HAMAP-Rule" id="MF_00379"/>
    </source>
</evidence>
<sequence>MGNSQSDTVAAIATPPGIGGLGVIRLSGPEATLIADKVFRAPAGRTLAEAASHTIHYGHIIDPETGAVVDEVMAAVMRAPRSFTAEDVVEISAHGSPVVLQKILLLLLRAGARMAQAGEFTKRAFINGRLDLARAEAVLDVIHADSDASLSNAIDQLEGGLSREIEAIRQPLLYAAAQFAAAVDYPDEDIADLSEESLRATLTQAKNACQALLDGAGSGRIAKEGLRCTLAGRPNVGKSSLLNALTRSERAIVTDIAGTTRDVIEERVTIGGVALRLFDTAGLRDAGDEVERIGVDRTKQYIGSADLVLVLLDGSVPLSGEDKEILGLTADKKRILVINKSDLAQQCGTDELSALSGGAPIVAVSAKTGDGIGRLRQKISDLCALGEVQTANTLVSNLRHIDALGAARTSLQSALDALDAGMPMDLCAIDVSAALESLGLITGVSVSADIVDTIFAQFCVGK</sequence>
<keyword evidence="2 10" id="KW-0963">Cytoplasm</keyword>
<feature type="binding site" evidence="10">
    <location>
        <position position="462"/>
    </location>
    <ligand>
        <name>(6S)-5-formyl-5,6,7,8-tetrahydrofolate</name>
        <dbReference type="ChEBI" id="CHEBI:57457"/>
    </ligand>
</feature>
<dbReference type="Proteomes" id="UP000886743">
    <property type="component" value="Unassembled WGS sequence"/>
</dbReference>
<feature type="binding site" evidence="10">
    <location>
        <position position="260"/>
    </location>
    <ligand>
        <name>Mg(2+)</name>
        <dbReference type="ChEBI" id="CHEBI:18420"/>
    </ligand>
</feature>
<dbReference type="GO" id="GO:0030488">
    <property type="term" value="P:tRNA methylation"/>
    <property type="evidence" value="ECO:0007669"/>
    <property type="project" value="TreeGrafter"/>
</dbReference>
<feature type="binding site" evidence="10">
    <location>
        <position position="129"/>
    </location>
    <ligand>
        <name>(6S)-5-formyl-5,6,7,8-tetrahydrofolate</name>
        <dbReference type="ChEBI" id="CHEBI:57457"/>
    </ligand>
</feature>
<dbReference type="InterPro" id="IPR005225">
    <property type="entry name" value="Small_GTP-bd"/>
</dbReference>
<dbReference type="NCBIfam" id="TIGR00450">
    <property type="entry name" value="mnmE_trmE_thdF"/>
    <property type="match status" value="1"/>
</dbReference>
<dbReference type="CDD" id="cd14858">
    <property type="entry name" value="TrmE_N"/>
    <property type="match status" value="1"/>
</dbReference>
<dbReference type="GO" id="GO:0002098">
    <property type="term" value="P:tRNA wobble uridine modification"/>
    <property type="evidence" value="ECO:0007669"/>
    <property type="project" value="TreeGrafter"/>
</dbReference>
<dbReference type="Pfam" id="PF12631">
    <property type="entry name" value="MnmE_helical"/>
    <property type="match status" value="1"/>
</dbReference>
<dbReference type="InterPro" id="IPR031168">
    <property type="entry name" value="G_TrmE"/>
</dbReference>
<protein>
    <recommendedName>
        <fullName evidence="10">tRNA modification GTPase MnmE</fullName>
        <ecNumber evidence="10">3.6.-.-</ecNumber>
    </recommendedName>
</protein>
<feature type="binding site" evidence="10">
    <location>
        <position position="25"/>
    </location>
    <ligand>
        <name>(6S)-5-formyl-5,6,7,8-tetrahydrofolate</name>
        <dbReference type="ChEBI" id="CHEBI:57457"/>
    </ligand>
</feature>
<keyword evidence="4 10" id="KW-0479">Metal-binding</keyword>
<feature type="domain" description="TrmE-type G" evidence="12">
    <location>
        <begin position="225"/>
        <end position="384"/>
    </location>
</feature>
<dbReference type="EC" id="3.6.-.-" evidence="10"/>
<comment type="subcellular location">
    <subcellularLocation>
        <location evidence="10">Cytoplasm</location>
    </subcellularLocation>
</comment>
<organism evidence="13 14">
    <name type="scientific">Candidatus Aphodoplasma excrementigallinarum</name>
    <dbReference type="NCBI Taxonomy" id="2840673"/>
    <lineage>
        <taxon>Bacteria</taxon>
        <taxon>Bacillati</taxon>
        <taxon>Bacillota</taxon>
        <taxon>Clostridia</taxon>
        <taxon>Eubacteriales</taxon>
        <taxon>Candidatus Aphodoplasma</taxon>
    </lineage>
</organism>
<evidence type="ECO:0000313" key="14">
    <source>
        <dbReference type="Proteomes" id="UP000886743"/>
    </source>
</evidence>
<name>A0A9D1NH72_9FIRM</name>
<evidence type="ECO:0000256" key="8">
    <source>
        <dbReference type="ARBA" id="ARBA00022958"/>
    </source>
</evidence>
<evidence type="ECO:0000313" key="13">
    <source>
        <dbReference type="EMBL" id="HIV03089.1"/>
    </source>
</evidence>
<comment type="function">
    <text evidence="10">Exhibits a very high intrinsic GTPase hydrolysis rate. Involved in the addition of a carboxymethylaminomethyl (cmnm) group at the wobble position (U34) of certain tRNAs, forming tRNA-cmnm(5)s(2)U34.</text>
</comment>
<dbReference type="InterPro" id="IPR027266">
    <property type="entry name" value="TrmE/GcvT-like"/>
</dbReference>
<evidence type="ECO:0000256" key="9">
    <source>
        <dbReference type="ARBA" id="ARBA00023134"/>
    </source>
</evidence>
<proteinExistence type="inferred from homology"/>
<feature type="binding site" evidence="10">
    <location>
        <position position="256"/>
    </location>
    <ligand>
        <name>K(+)</name>
        <dbReference type="ChEBI" id="CHEBI:29103"/>
    </ligand>
</feature>
<evidence type="ECO:0000256" key="3">
    <source>
        <dbReference type="ARBA" id="ARBA00022694"/>
    </source>
</evidence>
<comment type="cofactor">
    <cofactor evidence="10">
        <name>K(+)</name>
        <dbReference type="ChEBI" id="CHEBI:29103"/>
    </cofactor>
    <text evidence="10">Binds 1 potassium ion per subunit.</text>
</comment>
<dbReference type="InterPro" id="IPR004520">
    <property type="entry name" value="GTPase_MnmE"/>
</dbReference>
<dbReference type="InterPro" id="IPR027417">
    <property type="entry name" value="P-loop_NTPase"/>
</dbReference>
<dbReference type="CDD" id="cd04164">
    <property type="entry name" value="trmE"/>
    <property type="match status" value="1"/>
</dbReference>
<dbReference type="AlphaFoldDB" id="A0A9D1NH72"/>
<dbReference type="Gene3D" id="3.30.1360.120">
    <property type="entry name" value="Probable tRNA modification gtpase trme, domain 1"/>
    <property type="match status" value="1"/>
</dbReference>
<dbReference type="InterPro" id="IPR025867">
    <property type="entry name" value="MnmE_helical"/>
</dbReference>
<evidence type="ECO:0000256" key="5">
    <source>
        <dbReference type="ARBA" id="ARBA00022741"/>
    </source>
</evidence>
<evidence type="ECO:0000256" key="11">
    <source>
        <dbReference type="RuleBase" id="RU003313"/>
    </source>
</evidence>
<keyword evidence="8 10" id="KW-0630">Potassium</keyword>
<dbReference type="Gene3D" id="3.40.50.300">
    <property type="entry name" value="P-loop containing nucleotide triphosphate hydrolases"/>
    <property type="match status" value="1"/>
</dbReference>
<dbReference type="GO" id="GO:0005525">
    <property type="term" value="F:GTP binding"/>
    <property type="evidence" value="ECO:0007669"/>
    <property type="project" value="UniProtKB-UniRule"/>
</dbReference>
<dbReference type="InterPro" id="IPR027368">
    <property type="entry name" value="MnmE_dom2"/>
</dbReference>
<feature type="binding site" evidence="10">
    <location>
        <begin position="254"/>
        <end position="260"/>
    </location>
    <ligand>
        <name>GTP</name>
        <dbReference type="ChEBI" id="CHEBI:37565"/>
    </ligand>
</feature>
<reference evidence="13" key="1">
    <citation type="submission" date="2020-10" db="EMBL/GenBank/DDBJ databases">
        <authorList>
            <person name="Gilroy R."/>
        </authorList>
    </citation>
    <scope>NUCLEOTIDE SEQUENCE</scope>
    <source>
        <strain evidence="13">4920</strain>
    </source>
</reference>
<dbReference type="FunFam" id="3.30.1360.120:FF:000003">
    <property type="entry name" value="tRNA modification GTPase MnmE"/>
    <property type="match status" value="1"/>
</dbReference>
<comment type="caution">
    <text evidence="13">The sequence shown here is derived from an EMBL/GenBank/DDBJ whole genome shotgun (WGS) entry which is preliminary data.</text>
</comment>
<dbReference type="GO" id="GO:0005829">
    <property type="term" value="C:cytosol"/>
    <property type="evidence" value="ECO:0007669"/>
    <property type="project" value="TreeGrafter"/>
</dbReference>
<evidence type="ECO:0000256" key="2">
    <source>
        <dbReference type="ARBA" id="ARBA00022490"/>
    </source>
</evidence>
<dbReference type="InterPro" id="IPR018948">
    <property type="entry name" value="GTP-bd_TrmE_N"/>
</dbReference>
<dbReference type="FunFam" id="3.40.50.300:FF:000494">
    <property type="entry name" value="tRNA modification GTPase MnmE"/>
    <property type="match status" value="1"/>
</dbReference>
<feature type="binding site" evidence="10">
    <location>
        <position position="254"/>
    </location>
    <ligand>
        <name>K(+)</name>
        <dbReference type="ChEBI" id="CHEBI:29103"/>
    </ligand>
</feature>
<feature type="binding site" evidence="10">
    <location>
        <begin position="279"/>
        <end position="282"/>
    </location>
    <ligand>
        <name>GTP</name>
        <dbReference type="ChEBI" id="CHEBI:37565"/>
    </ligand>
</feature>
<evidence type="ECO:0000256" key="6">
    <source>
        <dbReference type="ARBA" id="ARBA00022801"/>
    </source>
</evidence>
<dbReference type="HAMAP" id="MF_00379">
    <property type="entry name" value="GTPase_MnmE"/>
    <property type="match status" value="1"/>
</dbReference>
<feature type="binding site" evidence="10">
    <location>
        <begin position="235"/>
        <end position="240"/>
    </location>
    <ligand>
        <name>GTP</name>
        <dbReference type="ChEBI" id="CHEBI:37565"/>
    </ligand>
</feature>
<dbReference type="GO" id="GO:0046872">
    <property type="term" value="F:metal ion binding"/>
    <property type="evidence" value="ECO:0007669"/>
    <property type="project" value="UniProtKB-KW"/>
</dbReference>
<dbReference type="Gene3D" id="1.20.120.430">
    <property type="entry name" value="tRNA modification GTPase MnmE domain 2"/>
    <property type="match status" value="1"/>
</dbReference>
<keyword evidence="7 10" id="KW-0460">Magnesium</keyword>
<comment type="subunit">
    <text evidence="10">Homodimer. Heterotetramer of two MnmE and two MnmG subunits.</text>
</comment>
<dbReference type="Pfam" id="PF01926">
    <property type="entry name" value="MMR_HSR1"/>
    <property type="match status" value="1"/>
</dbReference>
<feature type="binding site" evidence="10">
    <location>
        <position position="259"/>
    </location>
    <ligand>
        <name>K(+)</name>
        <dbReference type="ChEBI" id="CHEBI:29103"/>
    </ligand>
</feature>
<evidence type="ECO:0000256" key="1">
    <source>
        <dbReference type="ARBA" id="ARBA00011043"/>
    </source>
</evidence>
<keyword evidence="5 10" id="KW-0547">Nucleotide-binding</keyword>
<dbReference type="PANTHER" id="PTHR42714">
    <property type="entry name" value="TRNA MODIFICATION GTPASE GTPBP3"/>
    <property type="match status" value="1"/>
</dbReference>
<dbReference type="GO" id="GO:0042802">
    <property type="term" value="F:identical protein binding"/>
    <property type="evidence" value="ECO:0007669"/>
    <property type="project" value="UniProtKB-ARBA"/>
</dbReference>
<feature type="binding site" evidence="10">
    <location>
        <position position="90"/>
    </location>
    <ligand>
        <name>(6S)-5-formyl-5,6,7,8-tetrahydrofolate</name>
        <dbReference type="ChEBI" id="CHEBI:57457"/>
    </ligand>
</feature>
<dbReference type="SUPFAM" id="SSF52540">
    <property type="entry name" value="P-loop containing nucleoside triphosphate hydrolases"/>
    <property type="match status" value="1"/>
</dbReference>
<dbReference type="EMBL" id="DVOF01000171">
    <property type="protein sequence ID" value="HIV03089.1"/>
    <property type="molecule type" value="Genomic_DNA"/>
</dbReference>
<accession>A0A9D1NH72</accession>
<keyword evidence="3 10" id="KW-0819">tRNA processing</keyword>
<feature type="binding site" evidence="10">
    <location>
        <position position="235"/>
    </location>
    <ligand>
        <name>K(+)</name>
        <dbReference type="ChEBI" id="CHEBI:29103"/>
    </ligand>
</feature>
<dbReference type="Pfam" id="PF10396">
    <property type="entry name" value="TrmE_N"/>
    <property type="match status" value="1"/>
</dbReference>
<dbReference type="InterPro" id="IPR006073">
    <property type="entry name" value="GTP-bd"/>
</dbReference>
<dbReference type="PROSITE" id="PS51709">
    <property type="entry name" value="G_TRME"/>
    <property type="match status" value="1"/>
</dbReference>
<reference evidence="13" key="2">
    <citation type="journal article" date="2021" name="PeerJ">
        <title>Extensive microbial diversity within the chicken gut microbiome revealed by metagenomics and culture.</title>
        <authorList>
            <person name="Gilroy R."/>
            <person name="Ravi A."/>
            <person name="Getino M."/>
            <person name="Pursley I."/>
            <person name="Horton D.L."/>
            <person name="Alikhan N.F."/>
            <person name="Baker D."/>
            <person name="Gharbi K."/>
            <person name="Hall N."/>
            <person name="Watson M."/>
            <person name="Adriaenssens E.M."/>
            <person name="Foster-Nyarko E."/>
            <person name="Jarju S."/>
            <person name="Secka A."/>
            <person name="Antonio M."/>
            <person name="Oren A."/>
            <person name="Chaudhuri R.R."/>
            <person name="La Ragione R."/>
            <person name="Hildebrand F."/>
            <person name="Pallen M.J."/>
        </authorList>
    </citation>
    <scope>NUCLEOTIDE SEQUENCE</scope>
    <source>
        <strain evidence="13">4920</strain>
    </source>
</reference>
<comment type="caution">
    <text evidence="10">Lacks conserved residue(s) required for the propagation of feature annotation.</text>
</comment>
<keyword evidence="9 10" id="KW-0342">GTP-binding</keyword>